<evidence type="ECO:0000313" key="2">
    <source>
        <dbReference type="Proteomes" id="UP001317191"/>
    </source>
</evidence>
<proteinExistence type="predicted"/>
<comment type="caution">
    <text evidence="1">The sequence shown here is derived from an EMBL/GenBank/DDBJ whole genome shotgun (WGS) entry which is preliminary data.</text>
</comment>
<keyword evidence="2" id="KW-1185">Reference proteome</keyword>
<organism evidence="1 2">
    <name type="scientific">Flavobacterium luminosum</name>
    <dbReference type="NCBI Taxonomy" id="2949086"/>
    <lineage>
        <taxon>Bacteria</taxon>
        <taxon>Pseudomonadati</taxon>
        <taxon>Bacteroidota</taxon>
        <taxon>Flavobacteriia</taxon>
        <taxon>Flavobacteriales</taxon>
        <taxon>Flavobacteriaceae</taxon>
        <taxon>Flavobacterium</taxon>
    </lineage>
</organism>
<sequence length="169" mass="18759">MKKVALITLSIVTLLISCKCKKVTSDIVTQEQTIVSNGTHSENKATNNQHQAMIETEYEANTRGFYLKVKYSNGVAYFTNQRGSDLFNTVSLTKAQAKELDLLLDGVALENLPNLKDPSQKRFYDGAAIANLKITKSGKEFKTVDFDHGNPPAEIAKLIEKLVSYTVQE</sequence>
<evidence type="ECO:0008006" key="3">
    <source>
        <dbReference type="Google" id="ProtNLM"/>
    </source>
</evidence>
<name>A0ABT0TLE5_9FLAO</name>
<dbReference type="PROSITE" id="PS51257">
    <property type="entry name" value="PROKAR_LIPOPROTEIN"/>
    <property type="match status" value="1"/>
</dbReference>
<evidence type="ECO:0000313" key="1">
    <source>
        <dbReference type="EMBL" id="MCL9808309.1"/>
    </source>
</evidence>
<protein>
    <recommendedName>
        <fullName evidence="3">Lipoprotein</fullName>
    </recommendedName>
</protein>
<reference evidence="1 2" key="1">
    <citation type="submission" date="2022-05" db="EMBL/GenBank/DDBJ databases">
        <title>Flavobacterium sp., isolated from activated sludge.</title>
        <authorList>
            <person name="Ran Q."/>
        </authorList>
    </citation>
    <scope>NUCLEOTIDE SEQUENCE [LARGE SCALE GENOMIC DNA]</scope>
    <source>
        <strain evidence="1 2">HXWNR70</strain>
    </source>
</reference>
<accession>A0ABT0TLE5</accession>
<dbReference type="Proteomes" id="UP001317191">
    <property type="component" value="Unassembled WGS sequence"/>
</dbReference>
<dbReference type="EMBL" id="JAMLJM010000001">
    <property type="protein sequence ID" value="MCL9808309.1"/>
    <property type="molecule type" value="Genomic_DNA"/>
</dbReference>
<dbReference type="RefSeq" id="WP_250591305.1">
    <property type="nucleotide sequence ID" value="NZ_JAMLJM010000001.1"/>
</dbReference>
<gene>
    <name evidence="1" type="ORF">NAT50_02960</name>
</gene>